<feature type="transmembrane region" description="Helical" evidence="1">
    <location>
        <begin position="144"/>
        <end position="161"/>
    </location>
</feature>
<reference evidence="2 3" key="1">
    <citation type="submission" date="2016-06" db="EMBL/GenBank/DDBJ databases">
        <authorList>
            <person name="Kjaerup R.B."/>
            <person name="Dalgaard T.S."/>
            <person name="Juul-Madsen H.R."/>
        </authorList>
    </citation>
    <scope>NUCLEOTIDE SEQUENCE [LARGE SCALE GENOMIC DNA]</scope>
    <source>
        <strain evidence="2 3">373-A1</strain>
    </source>
</reference>
<feature type="transmembrane region" description="Helical" evidence="1">
    <location>
        <begin position="59"/>
        <end position="76"/>
    </location>
</feature>
<dbReference type="GeneID" id="42774800"/>
<evidence type="ECO:0000313" key="2">
    <source>
        <dbReference type="EMBL" id="OBY10880.1"/>
    </source>
</evidence>
<dbReference type="EMBL" id="MAPZ01000019">
    <property type="protein sequence ID" value="OBY10880.1"/>
    <property type="molecule type" value="Genomic_DNA"/>
</dbReference>
<keyword evidence="1" id="KW-0812">Transmembrane</keyword>
<dbReference type="AlphaFoldDB" id="A0A173XU19"/>
<dbReference type="Proteomes" id="UP000092714">
    <property type="component" value="Unassembled WGS sequence"/>
</dbReference>
<feature type="transmembrane region" description="Helical" evidence="1">
    <location>
        <begin position="6"/>
        <end position="25"/>
    </location>
</feature>
<name>A0A173XU19_9CLOT</name>
<dbReference type="eggNOG" id="ENOG5032W6G">
    <property type="taxonomic scope" value="Bacteria"/>
</dbReference>
<keyword evidence="3" id="KW-1185">Reference proteome</keyword>
<evidence type="ECO:0008006" key="4">
    <source>
        <dbReference type="Google" id="ProtNLM"/>
    </source>
</evidence>
<protein>
    <recommendedName>
        <fullName evidence="4">DUF5668 domain-containing protein</fullName>
    </recommendedName>
</protein>
<keyword evidence="1" id="KW-1133">Transmembrane helix</keyword>
<evidence type="ECO:0000256" key="1">
    <source>
        <dbReference type="SAM" id="Phobius"/>
    </source>
</evidence>
<comment type="caution">
    <text evidence="2">The sequence shown here is derived from an EMBL/GenBank/DDBJ whole genome shotgun (WGS) entry which is preliminary data.</text>
</comment>
<feature type="transmembrane region" description="Helical" evidence="1">
    <location>
        <begin position="113"/>
        <end position="137"/>
    </location>
</feature>
<organism evidence="2 3">
    <name type="scientific">Clostridium paraputrificum</name>
    <dbReference type="NCBI Taxonomy" id="29363"/>
    <lineage>
        <taxon>Bacteria</taxon>
        <taxon>Bacillati</taxon>
        <taxon>Bacillota</taxon>
        <taxon>Clostridia</taxon>
        <taxon>Eubacteriales</taxon>
        <taxon>Clostridiaceae</taxon>
        <taxon>Clostridium</taxon>
    </lineage>
</organism>
<dbReference type="OrthoDB" id="49365at2"/>
<dbReference type="RefSeq" id="WP_027096963.1">
    <property type="nucleotide sequence ID" value="NZ_CABHIH010000002.1"/>
</dbReference>
<sequence>MNNKKYILGIALIVIGILGIVDKIFNIRLFTMETLWPIFLLVPGLSFEVAYFANRKSPGMLVPGGILTTLGLLFLFEEITRWRFSAYTWPIYTLAVAIGLFQLYWYGGKQKALLIPICILSFVTFGAFFSMIFGNVFHWMNRSLVFPIILVAIGLYMVFYNKKEEEE</sequence>
<proteinExistence type="predicted"/>
<feature type="transmembrane region" description="Helical" evidence="1">
    <location>
        <begin position="34"/>
        <end position="53"/>
    </location>
</feature>
<feature type="transmembrane region" description="Helical" evidence="1">
    <location>
        <begin position="88"/>
        <end position="107"/>
    </location>
</feature>
<gene>
    <name evidence="2" type="ORF">CP373A1_10285</name>
</gene>
<keyword evidence="1" id="KW-0472">Membrane</keyword>
<evidence type="ECO:0000313" key="3">
    <source>
        <dbReference type="Proteomes" id="UP000092714"/>
    </source>
</evidence>
<accession>A0A173XU19</accession>